<organism evidence="2 3">
    <name type="scientific">Portunus trituberculatus</name>
    <name type="common">Swimming crab</name>
    <name type="synonym">Neptunus trituberculatus</name>
    <dbReference type="NCBI Taxonomy" id="210409"/>
    <lineage>
        <taxon>Eukaryota</taxon>
        <taxon>Metazoa</taxon>
        <taxon>Ecdysozoa</taxon>
        <taxon>Arthropoda</taxon>
        <taxon>Crustacea</taxon>
        <taxon>Multicrustacea</taxon>
        <taxon>Malacostraca</taxon>
        <taxon>Eumalacostraca</taxon>
        <taxon>Eucarida</taxon>
        <taxon>Decapoda</taxon>
        <taxon>Pleocyemata</taxon>
        <taxon>Brachyura</taxon>
        <taxon>Eubrachyura</taxon>
        <taxon>Portunoidea</taxon>
        <taxon>Portunidae</taxon>
        <taxon>Portuninae</taxon>
        <taxon>Portunus</taxon>
    </lineage>
</organism>
<evidence type="ECO:0000313" key="2">
    <source>
        <dbReference type="EMBL" id="MPC57581.1"/>
    </source>
</evidence>
<evidence type="ECO:0000256" key="1">
    <source>
        <dbReference type="SAM" id="MobiDB-lite"/>
    </source>
</evidence>
<dbReference type="AlphaFoldDB" id="A0A5B7GBY5"/>
<evidence type="ECO:0000313" key="3">
    <source>
        <dbReference type="Proteomes" id="UP000324222"/>
    </source>
</evidence>
<gene>
    <name evidence="2" type="ORF">E2C01_051564</name>
</gene>
<name>A0A5B7GBY5_PORTR</name>
<accession>A0A5B7GBY5</accession>
<feature type="compositionally biased region" description="Basic and acidic residues" evidence="1">
    <location>
        <begin position="7"/>
        <end position="18"/>
    </location>
</feature>
<sequence>MDTNTDTIREGNNDDKTYKSRRNTLRGSIAIVVKPNRLSERSKVGCEQDTYTIVIKDVIA</sequence>
<dbReference type="Proteomes" id="UP000324222">
    <property type="component" value="Unassembled WGS sequence"/>
</dbReference>
<dbReference type="EMBL" id="VSRR010014908">
    <property type="protein sequence ID" value="MPC57581.1"/>
    <property type="molecule type" value="Genomic_DNA"/>
</dbReference>
<feature type="region of interest" description="Disordered" evidence="1">
    <location>
        <begin position="1"/>
        <end position="21"/>
    </location>
</feature>
<proteinExistence type="predicted"/>
<reference evidence="2 3" key="1">
    <citation type="submission" date="2019-05" db="EMBL/GenBank/DDBJ databases">
        <title>Another draft genome of Portunus trituberculatus and its Hox gene families provides insights of decapod evolution.</title>
        <authorList>
            <person name="Jeong J.-H."/>
            <person name="Song I."/>
            <person name="Kim S."/>
            <person name="Choi T."/>
            <person name="Kim D."/>
            <person name="Ryu S."/>
            <person name="Kim W."/>
        </authorList>
    </citation>
    <scope>NUCLEOTIDE SEQUENCE [LARGE SCALE GENOMIC DNA]</scope>
    <source>
        <tissue evidence="2">Muscle</tissue>
    </source>
</reference>
<protein>
    <submittedName>
        <fullName evidence="2">Uncharacterized protein</fullName>
    </submittedName>
</protein>
<comment type="caution">
    <text evidence="2">The sequence shown here is derived from an EMBL/GenBank/DDBJ whole genome shotgun (WGS) entry which is preliminary data.</text>
</comment>
<keyword evidence="3" id="KW-1185">Reference proteome</keyword>